<dbReference type="SUPFAM" id="SSF52540">
    <property type="entry name" value="P-loop containing nucleoside triphosphate hydrolases"/>
    <property type="match status" value="2"/>
</dbReference>
<dbReference type="CDD" id="cd18793">
    <property type="entry name" value="SF2_C_SNF"/>
    <property type="match status" value="1"/>
</dbReference>
<keyword evidence="3" id="KW-0547">Nucleotide-binding</keyword>
<dbReference type="EMBL" id="UYRX01000864">
    <property type="protein sequence ID" value="VDK86751.1"/>
    <property type="molecule type" value="Genomic_DNA"/>
</dbReference>
<dbReference type="InterPro" id="IPR043472">
    <property type="entry name" value="Macro_dom-like"/>
</dbReference>
<dbReference type="GO" id="GO:0016787">
    <property type="term" value="F:hydrolase activity"/>
    <property type="evidence" value="ECO:0007669"/>
    <property type="project" value="UniProtKB-KW"/>
</dbReference>
<dbReference type="PROSITE" id="PS51194">
    <property type="entry name" value="HELICASE_CTER"/>
    <property type="match status" value="1"/>
</dbReference>
<reference evidence="11 12" key="1">
    <citation type="submission" date="2018-08" db="EMBL/GenBank/DDBJ databases">
        <authorList>
            <person name="Laetsch R D."/>
            <person name="Stevens L."/>
            <person name="Kumar S."/>
            <person name="Blaxter L. M."/>
        </authorList>
    </citation>
    <scope>NUCLEOTIDE SEQUENCE [LARGE SCALE GENOMIC DNA]</scope>
</reference>
<dbReference type="InterPro" id="IPR027417">
    <property type="entry name" value="P-loop_NTPase"/>
</dbReference>
<evidence type="ECO:0000259" key="9">
    <source>
        <dbReference type="PROSITE" id="PS51192"/>
    </source>
</evidence>
<evidence type="ECO:0000256" key="7">
    <source>
        <dbReference type="SAM" id="Coils"/>
    </source>
</evidence>
<dbReference type="Gene3D" id="3.40.50.300">
    <property type="entry name" value="P-loop containing nucleotide triphosphate hydrolases"/>
    <property type="match status" value="1"/>
</dbReference>
<keyword evidence="12" id="KW-1185">Reference proteome</keyword>
<evidence type="ECO:0000256" key="4">
    <source>
        <dbReference type="ARBA" id="ARBA00022801"/>
    </source>
</evidence>
<feature type="compositionally biased region" description="Acidic residues" evidence="8">
    <location>
        <begin position="896"/>
        <end position="907"/>
    </location>
</feature>
<evidence type="ECO:0000256" key="2">
    <source>
        <dbReference type="ARBA" id="ARBA00007025"/>
    </source>
</evidence>
<dbReference type="InterPro" id="IPR038718">
    <property type="entry name" value="SNF2-like_sf"/>
</dbReference>
<dbReference type="Proteomes" id="UP000277928">
    <property type="component" value="Unassembled WGS sequence"/>
</dbReference>
<feature type="region of interest" description="Disordered" evidence="8">
    <location>
        <begin position="855"/>
        <end position="922"/>
    </location>
</feature>
<dbReference type="GO" id="GO:0003678">
    <property type="term" value="F:DNA helicase activity"/>
    <property type="evidence" value="ECO:0007669"/>
    <property type="project" value="InterPro"/>
</dbReference>
<dbReference type="OrthoDB" id="5857104at2759"/>
<proteinExistence type="inferred from homology"/>
<comment type="similarity">
    <text evidence="2">Belongs to the SNF2/RAD54 helicase family.</text>
</comment>
<evidence type="ECO:0000313" key="12">
    <source>
        <dbReference type="Proteomes" id="UP000277928"/>
    </source>
</evidence>
<name>A0A3P6V969_LITSI</name>
<dbReference type="GO" id="GO:0006281">
    <property type="term" value="P:DNA repair"/>
    <property type="evidence" value="ECO:0007669"/>
    <property type="project" value="InterPro"/>
</dbReference>
<dbReference type="SUPFAM" id="SSF52949">
    <property type="entry name" value="Macro domain-like"/>
    <property type="match status" value="1"/>
</dbReference>
<evidence type="ECO:0000256" key="8">
    <source>
        <dbReference type="SAM" id="MobiDB-lite"/>
    </source>
</evidence>
<dbReference type="InterPro" id="IPR014001">
    <property type="entry name" value="Helicase_ATP-bd"/>
</dbReference>
<sequence>MLMSRLDITLGPYKSVRIRSNNTEGGSDLQRTLTTAQGVGVMVEHYSEELKKSGLGLNLHEYQILGIKHVLQWYSEKHGGIIADEMGLGKTCQAVGAIVCLLNVNKAGRHMVICPLSVLQHWQNELFRFGLGKLRIITYIGNAEARRVIREKLHTSEDWNVLVTTYEMSVEFMVLMTGTPMQNNINELYSLLSLIDSNRFSLLDEEQFVDKYRNIPDTAAELHHVLSKYLIRRTKQILHINIPHSSEVIVYHGITEMQKNMYRAILSKNYKYFENVGDTNTQHAGNRMSLLNVLMQLRKCVAHPYLFDGVELEPFKEGDHLFEVSGKFLLLDRLLEFLSAKGHRVLIFSQMTRVLDIVQDYLVYKGYNYRRLDGSVRAEERFAAVNRFQTNSDIFCFLLSTRAGGLGLNLTAGDTVIFLDSDFNPQNDIQAAARCHRIGQTRPVKIIRLVSRYTVEDMIQCRAARKLQLTQAILEEKRDDGKELTFAEISDLIIKGLNRLNNEKSGFEKLNMEDIEKLIGRTDENGHWVHGEEQIVSSERANSKENESGILENMYIFEGHDYKQDVAVLQNILDTYKTVELVGDVSAEQNVSVERRTRKPISKEEMEKRIKKRKETLELKKRLMEEKNERKRKEQERKKNMKWLENNYQSGCLPLREIHEVKQSDSNINFGPHFVYGSVTDTVKTPGDNSDHAVIVHVVDNSGLFGHGGVFDALRRKSQQIINTYELAGKMDDLHLGDAHLIKDIADEPPATILKRNGGLRDNGDFDEAGQSTSEIFPSRKISVVLLVAQHRHRRDVISQDILSKCLKRLAFYAVNANVSSVHMPRIGYDMRNISCYLILNKYFTVNHTEKFYNKNHSADRNGNKRSDSGEEITLEKKSRIDDKTGSDFEKKAENMELEDQEQDGESDALFCFSEDQNSRVE</sequence>
<dbReference type="GO" id="GO:0005524">
    <property type="term" value="F:ATP binding"/>
    <property type="evidence" value="ECO:0007669"/>
    <property type="project" value="UniProtKB-KW"/>
</dbReference>
<evidence type="ECO:0000256" key="5">
    <source>
        <dbReference type="ARBA" id="ARBA00022840"/>
    </source>
</evidence>
<feature type="compositionally biased region" description="Basic and acidic residues" evidence="8">
    <location>
        <begin position="855"/>
        <end position="895"/>
    </location>
</feature>
<dbReference type="GO" id="GO:0006338">
    <property type="term" value="P:chromatin remodeling"/>
    <property type="evidence" value="ECO:0007669"/>
    <property type="project" value="InterPro"/>
</dbReference>
<dbReference type="STRING" id="42156.A0A3P6V969"/>
<keyword evidence="5" id="KW-0067">ATP-binding</keyword>
<dbReference type="SMART" id="SM00490">
    <property type="entry name" value="HELICc"/>
    <property type="match status" value="1"/>
</dbReference>
<dbReference type="SMART" id="SM00487">
    <property type="entry name" value="DEXDc"/>
    <property type="match status" value="1"/>
</dbReference>
<dbReference type="Pfam" id="PF00176">
    <property type="entry name" value="SNF2-rel_dom"/>
    <property type="match status" value="2"/>
</dbReference>
<dbReference type="Gene3D" id="3.40.50.10810">
    <property type="entry name" value="Tandem AAA-ATPase domain"/>
    <property type="match status" value="2"/>
</dbReference>
<feature type="coiled-coil region" evidence="7">
    <location>
        <begin position="603"/>
        <end position="644"/>
    </location>
</feature>
<dbReference type="Gene3D" id="3.40.220.10">
    <property type="entry name" value="Leucine Aminopeptidase, subunit E, domain 1"/>
    <property type="match status" value="1"/>
</dbReference>
<organism evidence="11 12">
    <name type="scientific">Litomosoides sigmodontis</name>
    <name type="common">Filarial nematode worm</name>
    <dbReference type="NCBI Taxonomy" id="42156"/>
    <lineage>
        <taxon>Eukaryota</taxon>
        <taxon>Metazoa</taxon>
        <taxon>Ecdysozoa</taxon>
        <taxon>Nematoda</taxon>
        <taxon>Chromadorea</taxon>
        <taxon>Rhabditida</taxon>
        <taxon>Spirurina</taxon>
        <taxon>Spiruromorpha</taxon>
        <taxon>Filarioidea</taxon>
        <taxon>Onchocercidae</taxon>
        <taxon>Litomosoides</taxon>
    </lineage>
</organism>
<dbReference type="InterPro" id="IPR049730">
    <property type="entry name" value="SNF2/RAD54-like_C"/>
</dbReference>
<gene>
    <name evidence="11" type="ORF">NLS_LOCUS7785</name>
</gene>
<comment type="subcellular location">
    <subcellularLocation>
        <location evidence="1">Nucleus</location>
    </subcellularLocation>
</comment>
<evidence type="ECO:0000256" key="6">
    <source>
        <dbReference type="ARBA" id="ARBA00023242"/>
    </source>
</evidence>
<keyword evidence="4" id="KW-0378">Hydrolase</keyword>
<evidence type="ECO:0000256" key="3">
    <source>
        <dbReference type="ARBA" id="ARBA00022741"/>
    </source>
</evidence>
<dbReference type="PANTHER" id="PTHR47157:SF1">
    <property type="entry name" value="CHROMODOMAIN-HELICASE-DNA-BINDING PROTEIN 1-LIKE"/>
    <property type="match status" value="1"/>
</dbReference>
<dbReference type="PANTHER" id="PTHR47157">
    <property type="entry name" value="CHROMODOMAIN-HELICASE-DNA-BINDING PROTEIN 1-LIKE"/>
    <property type="match status" value="1"/>
</dbReference>
<dbReference type="InterPro" id="IPR000330">
    <property type="entry name" value="SNF2_N"/>
</dbReference>
<dbReference type="PROSITE" id="PS51192">
    <property type="entry name" value="HELICASE_ATP_BIND_1"/>
    <property type="match status" value="1"/>
</dbReference>
<dbReference type="AlphaFoldDB" id="A0A3P6V969"/>
<dbReference type="InterPro" id="IPR031053">
    <property type="entry name" value="ALC1"/>
</dbReference>
<dbReference type="InterPro" id="IPR001650">
    <property type="entry name" value="Helicase_C-like"/>
</dbReference>
<evidence type="ECO:0008006" key="13">
    <source>
        <dbReference type="Google" id="ProtNLM"/>
    </source>
</evidence>
<dbReference type="GO" id="GO:0005634">
    <property type="term" value="C:nucleus"/>
    <property type="evidence" value="ECO:0007669"/>
    <property type="project" value="UniProtKB-SubCell"/>
</dbReference>
<feature type="domain" description="Helicase ATP-binding" evidence="9">
    <location>
        <begin position="71"/>
        <end position="198"/>
    </location>
</feature>
<keyword evidence="7" id="KW-0175">Coiled coil</keyword>
<feature type="domain" description="Helicase C-terminal" evidence="10">
    <location>
        <begin position="330"/>
        <end position="490"/>
    </location>
</feature>
<accession>A0A3P6V969</accession>
<dbReference type="Pfam" id="PF00271">
    <property type="entry name" value="Helicase_C"/>
    <property type="match status" value="1"/>
</dbReference>
<protein>
    <recommendedName>
        <fullName evidence="13">Helicase C-terminal domain-containing protein</fullName>
    </recommendedName>
</protein>
<evidence type="ECO:0000313" key="11">
    <source>
        <dbReference type="EMBL" id="VDK86751.1"/>
    </source>
</evidence>
<evidence type="ECO:0000259" key="10">
    <source>
        <dbReference type="PROSITE" id="PS51194"/>
    </source>
</evidence>
<evidence type="ECO:0000256" key="1">
    <source>
        <dbReference type="ARBA" id="ARBA00004123"/>
    </source>
</evidence>
<dbReference type="OMA" id="WQNELFR"/>
<keyword evidence="6" id="KW-0539">Nucleus</keyword>